<dbReference type="EMBL" id="LMWL01000024">
    <property type="protein sequence ID" value="KUM96008.1"/>
    <property type="molecule type" value="Genomic_DNA"/>
</dbReference>
<keyword evidence="2" id="KW-0723">Serine/threonine-protein kinase</keyword>
<dbReference type="STRING" id="67285.AQI88_14230"/>
<proteinExistence type="predicted"/>
<comment type="caution">
    <text evidence="11">The sequence shown here is derived from an EMBL/GenBank/DDBJ whole genome shotgun (WGS) entry which is preliminary data.</text>
</comment>
<keyword evidence="5" id="KW-0418">Kinase</keyword>
<dbReference type="PANTHER" id="PTHR43289:SF6">
    <property type="entry name" value="SERINE_THREONINE-PROTEIN KINASE NEKL-3"/>
    <property type="match status" value="1"/>
</dbReference>
<dbReference type="Gene3D" id="3.30.200.20">
    <property type="entry name" value="Phosphorylase Kinase, domain 1"/>
    <property type="match status" value="1"/>
</dbReference>
<evidence type="ECO:0000256" key="7">
    <source>
        <dbReference type="PROSITE-ProRule" id="PRU10141"/>
    </source>
</evidence>
<dbReference type="OrthoDB" id="9762169at2"/>
<keyword evidence="12" id="KW-1185">Reference proteome</keyword>
<dbReference type="Proteomes" id="UP000054241">
    <property type="component" value="Unassembled WGS sequence"/>
</dbReference>
<evidence type="ECO:0000256" key="1">
    <source>
        <dbReference type="ARBA" id="ARBA00012513"/>
    </source>
</evidence>
<dbReference type="InterPro" id="IPR000719">
    <property type="entry name" value="Prot_kinase_dom"/>
</dbReference>
<dbReference type="SUPFAM" id="SSF56112">
    <property type="entry name" value="Protein kinase-like (PK-like)"/>
    <property type="match status" value="1"/>
</dbReference>
<dbReference type="InterPro" id="IPR017441">
    <property type="entry name" value="Protein_kinase_ATP_BS"/>
</dbReference>
<dbReference type="PROSITE" id="PS50011">
    <property type="entry name" value="PROTEIN_KINASE_DOM"/>
    <property type="match status" value="1"/>
</dbReference>
<evidence type="ECO:0000256" key="3">
    <source>
        <dbReference type="ARBA" id="ARBA00022679"/>
    </source>
</evidence>
<feature type="transmembrane region" description="Helical" evidence="9">
    <location>
        <begin position="344"/>
        <end position="366"/>
    </location>
</feature>
<dbReference type="GO" id="GO:0005524">
    <property type="term" value="F:ATP binding"/>
    <property type="evidence" value="ECO:0007669"/>
    <property type="project" value="UniProtKB-UniRule"/>
</dbReference>
<reference evidence="11 12" key="1">
    <citation type="submission" date="2015-10" db="EMBL/GenBank/DDBJ databases">
        <title>Draft genome sequence of Streptomyces cellostaticus DSM 40189, type strain for the species Streptomyces cellostaticus.</title>
        <authorList>
            <person name="Ruckert C."/>
            <person name="Winkler A."/>
            <person name="Kalinowski J."/>
            <person name="Kampfer P."/>
            <person name="Glaeser S."/>
        </authorList>
    </citation>
    <scope>NUCLEOTIDE SEQUENCE [LARGE SCALE GENOMIC DNA]</scope>
    <source>
        <strain evidence="11 12">DSM 40189</strain>
    </source>
</reference>
<evidence type="ECO:0000313" key="12">
    <source>
        <dbReference type="Proteomes" id="UP000054241"/>
    </source>
</evidence>
<dbReference type="GO" id="GO:0004674">
    <property type="term" value="F:protein serine/threonine kinase activity"/>
    <property type="evidence" value="ECO:0007669"/>
    <property type="project" value="UniProtKB-KW"/>
</dbReference>
<keyword evidence="4 7" id="KW-0547">Nucleotide-binding</keyword>
<dbReference type="InterPro" id="IPR008271">
    <property type="entry name" value="Ser/Thr_kinase_AS"/>
</dbReference>
<dbReference type="PROSITE" id="PS00108">
    <property type="entry name" value="PROTEIN_KINASE_ST"/>
    <property type="match status" value="1"/>
</dbReference>
<feature type="transmembrane region" description="Helical" evidence="9">
    <location>
        <begin position="311"/>
        <end position="332"/>
    </location>
</feature>
<evidence type="ECO:0000256" key="8">
    <source>
        <dbReference type="SAM" id="MobiDB-lite"/>
    </source>
</evidence>
<gene>
    <name evidence="11" type="ORF">AQI88_14230</name>
</gene>
<evidence type="ECO:0000259" key="10">
    <source>
        <dbReference type="PROSITE" id="PS50011"/>
    </source>
</evidence>
<dbReference type="SMART" id="SM00220">
    <property type="entry name" value="S_TKc"/>
    <property type="match status" value="1"/>
</dbReference>
<evidence type="ECO:0000256" key="2">
    <source>
        <dbReference type="ARBA" id="ARBA00022527"/>
    </source>
</evidence>
<evidence type="ECO:0000256" key="4">
    <source>
        <dbReference type="ARBA" id="ARBA00022741"/>
    </source>
</evidence>
<feature type="compositionally biased region" description="Basic and acidic residues" evidence="8">
    <location>
        <begin position="276"/>
        <end position="287"/>
    </location>
</feature>
<dbReference type="InterPro" id="IPR011009">
    <property type="entry name" value="Kinase-like_dom_sf"/>
</dbReference>
<keyword evidence="6 7" id="KW-0067">ATP-binding</keyword>
<dbReference type="PANTHER" id="PTHR43289">
    <property type="entry name" value="MITOGEN-ACTIVATED PROTEIN KINASE KINASE KINASE 20-RELATED"/>
    <property type="match status" value="1"/>
</dbReference>
<name>A0A124HCZ9_9ACTN</name>
<evidence type="ECO:0000256" key="6">
    <source>
        <dbReference type="ARBA" id="ARBA00022840"/>
    </source>
</evidence>
<feature type="domain" description="Protein kinase" evidence="10">
    <location>
        <begin position="15"/>
        <end position="268"/>
    </location>
</feature>
<sequence>MTSGTQPGTLIGGRYRLDHRLGAGGFGQVWRAHDTALGVDVAVKQVHLGSRLPDEERAELLARAGREARNAARLRDHPHIVTVHDVVEVDEVPWIVMQLVEGYSLAEELQERGPLGVECAAVIAQALLSALEAAHKAGVVHRDVKPANVMLTDSGEVLLADFGIAVGQTDPRLTATALVIGSPGFIAPERLHGAQSDGRADLFSLGVTLYAAVEGAMPFPTGNPTAALTEPPRPPVKAGQLAALITGLLEKDPSQRPTIPDALVMLTAPPKPPKPPVKEPPKKPVRPETVKFTNTRAELKKAYDEDPVDGFASYGLGCTGILLAGPVISLVWAEHSASDSAGTFIGHMFVGWFVLGSVFGLGLQLVGWWRGRFDLSDVVTIHDDGITFSRWVRENRKLKSFTVRWDTLEAITVERNAAGKHEVVAWFSKTNEPTSKWLVANGVTTRQGGGFMLYGRDTASRVDPNRFRNELKRAAGPRYGTPQNSRRP</sequence>
<evidence type="ECO:0000256" key="5">
    <source>
        <dbReference type="ARBA" id="ARBA00022777"/>
    </source>
</evidence>
<feature type="region of interest" description="Disordered" evidence="8">
    <location>
        <begin position="267"/>
        <end position="287"/>
    </location>
</feature>
<protein>
    <recommendedName>
        <fullName evidence="1">non-specific serine/threonine protein kinase</fullName>
        <ecNumber evidence="1">2.7.11.1</ecNumber>
    </recommendedName>
</protein>
<dbReference type="EC" id="2.7.11.1" evidence="1"/>
<feature type="binding site" evidence="7">
    <location>
        <position position="44"/>
    </location>
    <ligand>
        <name>ATP</name>
        <dbReference type="ChEBI" id="CHEBI:30616"/>
    </ligand>
</feature>
<evidence type="ECO:0000313" key="11">
    <source>
        <dbReference type="EMBL" id="KUM96008.1"/>
    </source>
</evidence>
<dbReference type="PROSITE" id="PS00107">
    <property type="entry name" value="PROTEIN_KINASE_ATP"/>
    <property type="match status" value="1"/>
</dbReference>
<accession>A0A124HCZ9</accession>
<dbReference type="Gene3D" id="1.10.510.10">
    <property type="entry name" value="Transferase(Phosphotransferase) domain 1"/>
    <property type="match status" value="1"/>
</dbReference>
<keyword evidence="9" id="KW-0812">Transmembrane</keyword>
<dbReference type="Pfam" id="PF00069">
    <property type="entry name" value="Pkinase"/>
    <property type="match status" value="1"/>
</dbReference>
<evidence type="ECO:0000256" key="9">
    <source>
        <dbReference type="SAM" id="Phobius"/>
    </source>
</evidence>
<dbReference type="CDD" id="cd14014">
    <property type="entry name" value="STKc_PknB_like"/>
    <property type="match status" value="1"/>
</dbReference>
<keyword evidence="3" id="KW-0808">Transferase</keyword>
<organism evidence="11 12">
    <name type="scientific">Streptomyces cellostaticus</name>
    <dbReference type="NCBI Taxonomy" id="67285"/>
    <lineage>
        <taxon>Bacteria</taxon>
        <taxon>Bacillati</taxon>
        <taxon>Actinomycetota</taxon>
        <taxon>Actinomycetes</taxon>
        <taxon>Kitasatosporales</taxon>
        <taxon>Streptomycetaceae</taxon>
        <taxon>Streptomyces</taxon>
    </lineage>
</organism>
<keyword evidence="9" id="KW-1133">Transmembrane helix</keyword>
<keyword evidence="9" id="KW-0472">Membrane</keyword>
<dbReference type="AlphaFoldDB" id="A0A124HCZ9"/>